<sequence length="212" mass="23414">MLSDKITWYHTSRLRKPTVPTVQTMKAIFIAVVLIFAMAYAEECKNCANNALRADNIEQALLNLRRCKSWPIKPTVPTVQTMKAIFIAVALIFAVVCAEECKNCANNALRADNIEQALLNLRRSNLPGAADLTTGNSVCVSCCCDAAKANDATYCFVAVMPLKGMTLLTAVAWSNKKPPKKNQPTKACSWNKSKLNIKTSPIQIRPFSHFFT</sequence>
<accession>A0AC34RRL9</accession>
<reference evidence="2" key="1">
    <citation type="submission" date="2022-11" db="UniProtKB">
        <authorList>
            <consortium name="WormBaseParasite"/>
        </authorList>
    </citation>
    <scope>IDENTIFICATION</scope>
</reference>
<protein>
    <submittedName>
        <fullName evidence="2">Uncharacterized protein</fullName>
    </submittedName>
</protein>
<organism evidence="1 2">
    <name type="scientific">Panagrolaimus sp. JU765</name>
    <dbReference type="NCBI Taxonomy" id="591449"/>
    <lineage>
        <taxon>Eukaryota</taxon>
        <taxon>Metazoa</taxon>
        <taxon>Ecdysozoa</taxon>
        <taxon>Nematoda</taxon>
        <taxon>Chromadorea</taxon>
        <taxon>Rhabditida</taxon>
        <taxon>Tylenchina</taxon>
        <taxon>Panagrolaimomorpha</taxon>
        <taxon>Panagrolaimoidea</taxon>
        <taxon>Panagrolaimidae</taxon>
        <taxon>Panagrolaimus</taxon>
    </lineage>
</organism>
<evidence type="ECO:0000313" key="1">
    <source>
        <dbReference type="Proteomes" id="UP000887576"/>
    </source>
</evidence>
<name>A0AC34RRL9_9BILA</name>
<dbReference type="WBParaSite" id="JU765_v2.g9241.t2">
    <property type="protein sequence ID" value="JU765_v2.g9241.t2"/>
    <property type="gene ID" value="JU765_v2.g9241"/>
</dbReference>
<proteinExistence type="predicted"/>
<dbReference type="Proteomes" id="UP000887576">
    <property type="component" value="Unplaced"/>
</dbReference>
<evidence type="ECO:0000313" key="2">
    <source>
        <dbReference type="WBParaSite" id="JU765_v2.g9241.t2"/>
    </source>
</evidence>